<keyword evidence="2" id="KW-1185">Reference proteome</keyword>
<dbReference type="Proteomes" id="UP001596058">
    <property type="component" value="Unassembled WGS sequence"/>
</dbReference>
<comment type="caution">
    <text evidence="1">The sequence shown here is derived from an EMBL/GenBank/DDBJ whole genome shotgun (WGS) entry which is preliminary data.</text>
</comment>
<evidence type="ECO:0000313" key="2">
    <source>
        <dbReference type="Proteomes" id="UP001596058"/>
    </source>
</evidence>
<proteinExistence type="predicted"/>
<organism evidence="1 2">
    <name type="scientific">Nonomuraea insulae</name>
    <dbReference type="NCBI Taxonomy" id="1616787"/>
    <lineage>
        <taxon>Bacteria</taxon>
        <taxon>Bacillati</taxon>
        <taxon>Actinomycetota</taxon>
        <taxon>Actinomycetes</taxon>
        <taxon>Streptosporangiales</taxon>
        <taxon>Streptosporangiaceae</taxon>
        <taxon>Nonomuraea</taxon>
    </lineage>
</organism>
<sequence>MRDAEACDALIAGLPSPAVVINATGLGKTGPGSPVTDRAPLTAGTLAWDLNYRGPLTFLRQAAARGAPTADGWDYFAAGWAGALSAIAGVPFTGDLLTRFERAAAPFRPHPITTRQTKES</sequence>
<accession>A0ABW1CCU7</accession>
<gene>
    <name evidence="1" type="ORF">ACFPZ3_01665</name>
</gene>
<dbReference type="Gene3D" id="3.40.50.720">
    <property type="entry name" value="NAD(P)-binding Rossmann-like Domain"/>
    <property type="match status" value="1"/>
</dbReference>
<dbReference type="RefSeq" id="WP_379512103.1">
    <property type="nucleotide sequence ID" value="NZ_JBHSPA010000004.1"/>
</dbReference>
<name>A0ABW1CCU7_9ACTN</name>
<evidence type="ECO:0000313" key="1">
    <source>
        <dbReference type="EMBL" id="MFC5822551.1"/>
    </source>
</evidence>
<reference evidence="2" key="1">
    <citation type="journal article" date="2019" name="Int. J. Syst. Evol. Microbiol.">
        <title>The Global Catalogue of Microorganisms (GCM) 10K type strain sequencing project: providing services to taxonomists for standard genome sequencing and annotation.</title>
        <authorList>
            <consortium name="The Broad Institute Genomics Platform"/>
            <consortium name="The Broad Institute Genome Sequencing Center for Infectious Disease"/>
            <person name="Wu L."/>
            <person name="Ma J."/>
        </authorList>
    </citation>
    <scope>NUCLEOTIDE SEQUENCE [LARGE SCALE GENOMIC DNA]</scope>
    <source>
        <strain evidence="2">CCUG 53903</strain>
    </source>
</reference>
<protein>
    <submittedName>
        <fullName evidence="1">Uncharacterized protein</fullName>
    </submittedName>
</protein>
<dbReference type="EMBL" id="JBHSPA010000004">
    <property type="protein sequence ID" value="MFC5822551.1"/>
    <property type="molecule type" value="Genomic_DNA"/>
</dbReference>